<evidence type="ECO:0000256" key="1">
    <source>
        <dbReference type="ARBA" id="ARBA00022714"/>
    </source>
</evidence>
<evidence type="ECO:0000259" key="5">
    <source>
        <dbReference type="PROSITE" id="PS51296"/>
    </source>
</evidence>
<evidence type="ECO:0000256" key="4">
    <source>
        <dbReference type="ARBA" id="ARBA00023014"/>
    </source>
</evidence>
<feature type="domain" description="Rieske" evidence="5">
    <location>
        <begin position="1"/>
        <end position="79"/>
    </location>
</feature>
<evidence type="ECO:0000256" key="3">
    <source>
        <dbReference type="ARBA" id="ARBA00023004"/>
    </source>
</evidence>
<accession>A0A6I6LDD6</accession>
<dbReference type="InterPro" id="IPR036922">
    <property type="entry name" value="Rieske_2Fe-2S_sf"/>
</dbReference>
<dbReference type="Gene3D" id="2.102.10.10">
    <property type="entry name" value="Rieske [2Fe-2S] iron-sulphur domain"/>
    <property type="match status" value="1"/>
</dbReference>
<evidence type="ECO:0000313" key="6">
    <source>
        <dbReference type="EMBL" id="QGY82077.1"/>
    </source>
</evidence>
<dbReference type="InterPro" id="IPR017941">
    <property type="entry name" value="Rieske_2Fe-2S"/>
</dbReference>
<dbReference type="Pfam" id="PF00355">
    <property type="entry name" value="Rieske"/>
    <property type="match status" value="1"/>
</dbReference>
<evidence type="ECO:0000313" key="7">
    <source>
        <dbReference type="Proteomes" id="UP000428803"/>
    </source>
</evidence>
<dbReference type="KEGG" id="slaa:EUU25_00685"/>
<dbReference type="PANTHER" id="PTHR40261:SF1">
    <property type="entry name" value="RIESKE DOMAIN-CONTAINING PROTEIN"/>
    <property type="match status" value="1"/>
</dbReference>
<organism evidence="6 7">
    <name type="scientific">Sphingorhabdus lacus</name>
    <dbReference type="NCBI Taxonomy" id="392610"/>
    <lineage>
        <taxon>Bacteria</taxon>
        <taxon>Pseudomonadati</taxon>
        <taxon>Pseudomonadota</taxon>
        <taxon>Alphaproteobacteria</taxon>
        <taxon>Sphingomonadales</taxon>
        <taxon>Sphingomonadaceae</taxon>
        <taxon>Sphingorhabdus</taxon>
    </lineage>
</organism>
<reference evidence="7" key="1">
    <citation type="submission" date="2019-01" db="EMBL/GenBank/DDBJ databases">
        <title>Sphingorhabdus lacus sp.nov., isolated from an oligotrophic freshwater lake.</title>
        <authorList>
            <person name="Park M."/>
        </authorList>
    </citation>
    <scope>NUCLEOTIDE SEQUENCE [LARGE SCALE GENOMIC DNA]</scope>
    <source>
        <strain evidence="7">IMCC1753</strain>
    </source>
</reference>
<sequence>MFVVNRGGQIRGYLNLCPHYSSPLNIKEDEFLSSDGTALMCRRHFALFRLEDGMCFSGACEGKMLDPVPVTVRDGEIEIAV</sequence>
<dbReference type="EMBL" id="CP035733">
    <property type="protein sequence ID" value="QGY82077.1"/>
    <property type="molecule type" value="Genomic_DNA"/>
</dbReference>
<dbReference type="CDD" id="cd03467">
    <property type="entry name" value="Rieske"/>
    <property type="match status" value="1"/>
</dbReference>
<protein>
    <submittedName>
        <fullName evidence="6">Rieske (2Fe-2S) protein</fullName>
    </submittedName>
</protein>
<dbReference type="PROSITE" id="PS51296">
    <property type="entry name" value="RIESKE"/>
    <property type="match status" value="1"/>
</dbReference>
<dbReference type="PANTHER" id="PTHR40261">
    <property type="match status" value="1"/>
</dbReference>
<dbReference type="GO" id="GO:0051537">
    <property type="term" value="F:2 iron, 2 sulfur cluster binding"/>
    <property type="evidence" value="ECO:0007669"/>
    <property type="project" value="UniProtKB-KW"/>
</dbReference>
<evidence type="ECO:0000256" key="2">
    <source>
        <dbReference type="ARBA" id="ARBA00022723"/>
    </source>
</evidence>
<keyword evidence="2" id="KW-0479">Metal-binding</keyword>
<keyword evidence="7" id="KW-1185">Reference proteome</keyword>
<keyword evidence="3" id="KW-0408">Iron</keyword>
<dbReference type="Proteomes" id="UP000428803">
    <property type="component" value="Chromosome"/>
</dbReference>
<dbReference type="OrthoDB" id="9800776at2"/>
<name>A0A6I6LDD6_9SPHN</name>
<dbReference type="GO" id="GO:0046872">
    <property type="term" value="F:metal ion binding"/>
    <property type="evidence" value="ECO:0007669"/>
    <property type="project" value="UniProtKB-KW"/>
</dbReference>
<keyword evidence="1" id="KW-0001">2Fe-2S</keyword>
<dbReference type="AlphaFoldDB" id="A0A6I6LDD6"/>
<keyword evidence="4" id="KW-0411">Iron-sulfur</keyword>
<dbReference type="SUPFAM" id="SSF50022">
    <property type="entry name" value="ISP domain"/>
    <property type="match status" value="1"/>
</dbReference>
<proteinExistence type="predicted"/>
<gene>
    <name evidence="6" type="ORF">EUU25_00685</name>
</gene>